<evidence type="ECO:0000259" key="2">
    <source>
        <dbReference type="Pfam" id="PF24238"/>
    </source>
</evidence>
<keyword evidence="4" id="KW-1185">Reference proteome</keyword>
<feature type="signal peptide" evidence="1">
    <location>
        <begin position="1"/>
        <end position="29"/>
    </location>
</feature>
<dbReference type="EMBL" id="JAHCLR010000021">
    <property type="protein sequence ID" value="MBS9534258.1"/>
    <property type="molecule type" value="Genomic_DNA"/>
</dbReference>
<comment type="caution">
    <text evidence="3">The sequence shown here is derived from an EMBL/GenBank/DDBJ whole genome shotgun (WGS) entry which is preliminary data.</text>
</comment>
<accession>A0ABS5RIY1</accession>
<protein>
    <recommendedName>
        <fullName evidence="2">CDGP domain-containing protein</fullName>
    </recommendedName>
</protein>
<evidence type="ECO:0000313" key="3">
    <source>
        <dbReference type="EMBL" id="MBS9534258.1"/>
    </source>
</evidence>
<keyword evidence="1" id="KW-0732">Signal</keyword>
<dbReference type="RefSeq" id="WP_214093131.1">
    <property type="nucleotide sequence ID" value="NZ_JAHCLR010000021.1"/>
</dbReference>
<feature type="chain" id="PRO_5046151173" description="CDGP domain-containing protein" evidence="1">
    <location>
        <begin position="30"/>
        <end position="108"/>
    </location>
</feature>
<evidence type="ECO:0000313" key="4">
    <source>
        <dbReference type="Proteomes" id="UP001519535"/>
    </source>
</evidence>
<dbReference type="InterPro" id="IPR056271">
    <property type="entry name" value="CDGP_dom"/>
</dbReference>
<name>A0ABS5RIY1_9MYCO</name>
<dbReference type="Proteomes" id="UP001519535">
    <property type="component" value="Unassembled WGS sequence"/>
</dbReference>
<reference evidence="3 4" key="1">
    <citation type="submission" date="2021-05" db="EMBL/GenBank/DDBJ databases">
        <title>Mycobacterium acidophilum sp. nov., an extremely acid-tolerant member of the genus Mycobacterium.</title>
        <authorList>
            <person name="Xia J."/>
        </authorList>
    </citation>
    <scope>NUCLEOTIDE SEQUENCE [LARGE SCALE GENOMIC DNA]</scope>
    <source>
        <strain evidence="3 4">M1</strain>
    </source>
</reference>
<evidence type="ECO:0000256" key="1">
    <source>
        <dbReference type="SAM" id="SignalP"/>
    </source>
</evidence>
<sequence length="108" mass="11128">MATNSALRGIVIGAVVTATALTPTAPAGADPGIPGDPDTRCESDAFGTTQWCDEPIRPDGTWRRCWHTSSVPFFNGSGGIGGYIPETGRCVTLDAGNIPFGQPGHIDG</sequence>
<organism evidence="3 4">
    <name type="scientific">Mycolicibacter acidiphilus</name>
    <dbReference type="NCBI Taxonomy" id="2835306"/>
    <lineage>
        <taxon>Bacteria</taxon>
        <taxon>Bacillati</taxon>
        <taxon>Actinomycetota</taxon>
        <taxon>Actinomycetes</taxon>
        <taxon>Mycobacteriales</taxon>
        <taxon>Mycobacteriaceae</taxon>
        <taxon>Mycolicibacter</taxon>
    </lineage>
</organism>
<proteinExistence type="predicted"/>
<gene>
    <name evidence="3" type="ORF">KIH27_11735</name>
</gene>
<dbReference type="Pfam" id="PF24238">
    <property type="entry name" value="CDGP"/>
    <property type="match status" value="1"/>
</dbReference>
<feature type="domain" description="CDGP" evidence="2">
    <location>
        <begin position="41"/>
        <end position="106"/>
    </location>
</feature>